<name>M6JJY1_9LEPT</name>
<dbReference type="EMBL" id="AHMU02000046">
    <property type="protein sequence ID" value="EMN21986.1"/>
    <property type="molecule type" value="Genomic_DNA"/>
</dbReference>
<proteinExistence type="predicted"/>
<dbReference type="Proteomes" id="UP000012106">
    <property type="component" value="Unassembled WGS sequence"/>
</dbReference>
<gene>
    <name evidence="1" type="ORF">LEP1GSC063_0587</name>
</gene>
<protein>
    <submittedName>
        <fullName evidence="1">Uncharacterized protein</fullName>
    </submittedName>
</protein>
<evidence type="ECO:0000313" key="1">
    <source>
        <dbReference type="EMBL" id="EMN21986.1"/>
    </source>
</evidence>
<organism evidence="1 2">
    <name type="scientific">Leptospira santarosai serovar Arenal str. MAVJ 401</name>
    <dbReference type="NCBI Taxonomy" id="1049976"/>
    <lineage>
        <taxon>Bacteria</taxon>
        <taxon>Pseudomonadati</taxon>
        <taxon>Spirochaetota</taxon>
        <taxon>Spirochaetia</taxon>
        <taxon>Leptospirales</taxon>
        <taxon>Leptospiraceae</taxon>
        <taxon>Leptospira</taxon>
    </lineage>
</organism>
<evidence type="ECO:0000313" key="2">
    <source>
        <dbReference type="Proteomes" id="UP000012106"/>
    </source>
</evidence>
<sequence>MNKRPLPSYPLNSFFARLKTKAGIYFPKNFLLKIKDRVIRFRKSLTN</sequence>
<reference evidence="1 2" key="1">
    <citation type="submission" date="2013-01" db="EMBL/GenBank/DDBJ databases">
        <authorList>
            <person name="Harkins D.M."/>
            <person name="Durkin A.S."/>
            <person name="Brinkac L.M."/>
            <person name="Haft D.H."/>
            <person name="Selengut J.D."/>
            <person name="Sanka R."/>
            <person name="DePew J."/>
            <person name="Purushe J."/>
            <person name="Hartskeerl R.A."/>
            <person name="Ahmed A."/>
            <person name="van der Linden H."/>
            <person name="Goris M.G.A."/>
            <person name="Vinetz J.M."/>
            <person name="Sutton G.G."/>
            <person name="Nierman W.C."/>
            <person name="Fouts D.E."/>
        </authorList>
    </citation>
    <scope>NUCLEOTIDE SEQUENCE [LARGE SCALE GENOMIC DNA]</scope>
    <source>
        <strain evidence="1 2">MAVJ 401</strain>
    </source>
</reference>
<comment type="caution">
    <text evidence="1">The sequence shown here is derived from an EMBL/GenBank/DDBJ whole genome shotgun (WGS) entry which is preliminary data.</text>
</comment>
<accession>M6JJY1</accession>
<dbReference type="AlphaFoldDB" id="M6JJY1"/>